<keyword evidence="4" id="KW-1185">Reference proteome</keyword>
<keyword evidence="1" id="KW-0472">Membrane</keyword>
<dbReference type="Proteomes" id="UP001596022">
    <property type="component" value="Unassembled WGS sequence"/>
</dbReference>
<keyword evidence="2" id="KW-0732">Signal</keyword>
<keyword evidence="1" id="KW-1133">Transmembrane helix</keyword>
<organism evidence="3 4">
    <name type="scientific">Camelliibacillus cellulosilyticus</name>
    <dbReference type="NCBI Taxonomy" id="2174486"/>
    <lineage>
        <taxon>Bacteria</taxon>
        <taxon>Bacillati</taxon>
        <taxon>Bacillota</taxon>
        <taxon>Bacilli</taxon>
        <taxon>Bacillales</taxon>
        <taxon>Sporolactobacillaceae</taxon>
        <taxon>Camelliibacillus</taxon>
    </lineage>
</organism>
<keyword evidence="1" id="KW-0812">Transmembrane</keyword>
<accession>A0ABV9GLM1</accession>
<feature type="transmembrane region" description="Helical" evidence="1">
    <location>
        <begin position="248"/>
        <end position="270"/>
    </location>
</feature>
<reference evidence="4" key="1">
    <citation type="journal article" date="2019" name="Int. J. Syst. Evol. Microbiol.">
        <title>The Global Catalogue of Microorganisms (GCM) 10K type strain sequencing project: providing services to taxonomists for standard genome sequencing and annotation.</title>
        <authorList>
            <consortium name="The Broad Institute Genomics Platform"/>
            <consortium name="The Broad Institute Genome Sequencing Center for Infectious Disease"/>
            <person name="Wu L."/>
            <person name="Ma J."/>
        </authorList>
    </citation>
    <scope>NUCLEOTIDE SEQUENCE [LARGE SCALE GENOMIC DNA]</scope>
    <source>
        <strain evidence="4">CGMCC 1.16306</strain>
    </source>
</reference>
<name>A0ABV9GLM1_9BACL</name>
<evidence type="ECO:0000313" key="4">
    <source>
        <dbReference type="Proteomes" id="UP001596022"/>
    </source>
</evidence>
<evidence type="ECO:0000256" key="2">
    <source>
        <dbReference type="SAM" id="SignalP"/>
    </source>
</evidence>
<evidence type="ECO:0000256" key="1">
    <source>
        <dbReference type="SAM" id="Phobius"/>
    </source>
</evidence>
<comment type="caution">
    <text evidence="3">The sequence shown here is derived from an EMBL/GenBank/DDBJ whole genome shotgun (WGS) entry which is preliminary data.</text>
</comment>
<feature type="signal peptide" evidence="2">
    <location>
        <begin position="1"/>
        <end position="22"/>
    </location>
</feature>
<dbReference type="EMBL" id="JBHSFW010000006">
    <property type="protein sequence ID" value="MFC4619207.1"/>
    <property type="molecule type" value="Genomic_DNA"/>
</dbReference>
<gene>
    <name evidence="3" type="ORF">ACFO4N_10825</name>
</gene>
<evidence type="ECO:0000313" key="3">
    <source>
        <dbReference type="EMBL" id="MFC4619207.1"/>
    </source>
</evidence>
<protein>
    <submittedName>
        <fullName evidence="3">Uncharacterized protein</fullName>
    </submittedName>
</protein>
<feature type="chain" id="PRO_5046438631" evidence="2">
    <location>
        <begin position="23"/>
        <end position="326"/>
    </location>
</feature>
<sequence>MKRLKRPSIVSLSLLLSLTLFAAFTLPSVASAEELYKAQESAKQEAIKTAANVENVTGIEEIQQSSETKSAFNSELTNDTSAVEIPKNPEKPITVSDPLLGDQFVGINLPSNIVDSSANGIKSDDGTIVYDNKDQNVGLAVQPTEDGVRNLINIKDKTAPKIYKFDIDVPEGSRLVKAVDYLGEEFDTGEVFIVDSNNIITSVFTPAWAEDADGSSIPTHYEVEGNTLIQVVDFNENNVFPIVADPNWFKIAACAGAIAWFIGSTIFTAAKIIKVKKYIKALGGVANAAKLMLKATTWEEKLRVGGKALMNLGLELSGIAALKVCF</sequence>
<proteinExistence type="predicted"/>